<dbReference type="Pfam" id="PF00929">
    <property type="entry name" value="RNase_T"/>
    <property type="match status" value="1"/>
</dbReference>
<keyword evidence="6 8" id="KW-0067">ATP-binding</keyword>
<keyword evidence="12" id="KW-1185">Reference proteome</keyword>
<dbReference type="PANTHER" id="PTHR11472:SF34">
    <property type="entry name" value="REGULATOR OF TELOMERE ELONGATION HELICASE 1"/>
    <property type="match status" value="1"/>
</dbReference>
<dbReference type="InterPro" id="IPR006054">
    <property type="entry name" value="DnaQ"/>
</dbReference>
<dbReference type="HAMAP" id="MF_02206">
    <property type="entry name" value="DinG_exonucl"/>
    <property type="match status" value="1"/>
</dbReference>
<accession>A0A1H8BPM2</accession>
<dbReference type="RefSeq" id="WP_342028068.1">
    <property type="nucleotide sequence ID" value="NZ_FOBW01000006.1"/>
</dbReference>
<dbReference type="GO" id="GO:0003677">
    <property type="term" value="F:DNA binding"/>
    <property type="evidence" value="ECO:0007669"/>
    <property type="project" value="InterPro"/>
</dbReference>
<dbReference type="GO" id="GO:0003887">
    <property type="term" value="F:DNA-directed DNA polymerase activity"/>
    <property type="evidence" value="ECO:0007669"/>
    <property type="project" value="InterPro"/>
</dbReference>
<evidence type="ECO:0000256" key="4">
    <source>
        <dbReference type="ARBA" id="ARBA00022801"/>
    </source>
</evidence>
<dbReference type="InterPro" id="IPR014013">
    <property type="entry name" value="Helic_SF1/SF2_ATP-bd_DinG/Rad3"/>
</dbReference>
<dbReference type="GO" id="GO:0043139">
    <property type="term" value="F:5'-3' DNA helicase activity"/>
    <property type="evidence" value="ECO:0007669"/>
    <property type="project" value="UniProtKB-EC"/>
</dbReference>
<dbReference type="FunFam" id="3.30.420.10:FF:000045">
    <property type="entry name" value="3'-5' exonuclease DinG"/>
    <property type="match status" value="1"/>
</dbReference>
<dbReference type="CDD" id="cd06127">
    <property type="entry name" value="DEDDh"/>
    <property type="match status" value="1"/>
</dbReference>
<dbReference type="FunFam" id="3.40.50.300:FF:000437">
    <property type="entry name" value="ATP-dependent DNA helicase DinG"/>
    <property type="match status" value="1"/>
</dbReference>
<evidence type="ECO:0000256" key="1">
    <source>
        <dbReference type="ARBA" id="ARBA00001966"/>
    </source>
</evidence>
<feature type="binding site" evidence="8">
    <location>
        <begin position="285"/>
        <end position="292"/>
    </location>
    <ligand>
        <name>ATP</name>
        <dbReference type="ChEBI" id="CHEBI:30616"/>
    </ligand>
</feature>
<evidence type="ECO:0000256" key="3">
    <source>
        <dbReference type="ARBA" id="ARBA00022741"/>
    </source>
</evidence>
<dbReference type="SUPFAM" id="SSF52540">
    <property type="entry name" value="P-loop containing nucleoside triphosphate hydrolases"/>
    <property type="match status" value="1"/>
</dbReference>
<dbReference type="GO" id="GO:0006260">
    <property type="term" value="P:DNA replication"/>
    <property type="evidence" value="ECO:0007669"/>
    <property type="project" value="InterPro"/>
</dbReference>
<dbReference type="AlphaFoldDB" id="A0A1H8BPM2"/>
<dbReference type="PANTHER" id="PTHR11472">
    <property type="entry name" value="DNA REPAIR DEAD HELICASE RAD3/XP-D SUBFAMILY MEMBER"/>
    <property type="match status" value="1"/>
</dbReference>
<comment type="similarity">
    <text evidence="8 9">Belongs to the helicase family. DinG subfamily. Type 2 sub-subfamily.</text>
</comment>
<keyword evidence="4 8" id="KW-0378">Hydrolase</keyword>
<gene>
    <name evidence="8 9" type="primary">dinG</name>
    <name evidence="11" type="ORF">SAMN05192533_10694</name>
</gene>
<dbReference type="GO" id="GO:0005524">
    <property type="term" value="F:ATP binding"/>
    <property type="evidence" value="ECO:0007669"/>
    <property type="project" value="UniProtKB-UniRule"/>
</dbReference>
<sequence length="938" mass="106734">MMGNKFVVVDLETTGNSPKKGDRIIQVGAVIIEDDKITGQYSSLVNPGKPIPAFIEELTGINDEMVANAPTFEEIASDIVELLDDAFFVAHNVFFDLGFLQEELQIAGHEGFYGPIIDTVELARILFPTADGYKLSDLAAKEGIHHDRPHQADSDAYVTAELLLILLSKTESFPNITIKNLTRISAGLKSDVYLLLEDILQEKERKVNEYLPNDVEVYRGIALKREINQFDTTQHSVCAFPKEDEEKQELLKKAMSSFESRPGQLEMMDTIHDAFMNHSHALIEAGTGIGKSLAYLIPAVYYSKNSRNKVVISTFTTQLQQQLLVNDLPKLRKICDFPIKAVLLKGRSHYINLVRFEHSLREEDDNYDTTLTKMQILVWLMETSTGDFDELNLSSGGLIYWNKIKNVPIQFLKSRQWESRDFYLRARREAEDADLIITNHSILLTDFVSEEPFIPPYDYVVLDEAHQFEKAAGKHFGQTLDYLSVRLMLNKFGHYEQGQLFNRLERLVEKLVGGKVLTHSKTKLNELVSNVQFETDELFRVVMNFAKKKKGPNQAGHRLQALLLKSEEGTEWKSLFVVAERFSFLLRDLILAIEDRLALVEKHRHLLTVEDKSFLEEINSLIKEMTNVRVKTRDLFLKPCEQVVRWIETDLRATQNMTTVYGRPANVSERLKNEFFGAKKSVILTSASLTVNHSFDYLKKELGIGSYPIIEKQIASPFHYREQVELIVPTDLPDIKRVPESEYISAITEHIISIAEATRGRMLTLFTSHEMLKKTYELIKESALLDDFALLAQGITSGSRSRLIRNFQRFDKAILFGTSSFWEGVDIPGEDLSCLIIVRLPFSPPGEPLAEAKRELTLESGGNPFTEQILPEAVLRFKQGFGRLIRTSTDKGIIFVFDKRIITTSYGQAFLNSIPAVPIKRAGIGEIIEFIHNWLPNE</sequence>
<keyword evidence="3 8" id="KW-0547">Nucleotide-binding</keyword>
<dbReference type="InterPro" id="IPR011545">
    <property type="entry name" value="DEAD/DEAH_box_helicase_dom"/>
</dbReference>
<dbReference type="Pfam" id="PF00270">
    <property type="entry name" value="DEAD"/>
    <property type="match status" value="1"/>
</dbReference>
<dbReference type="SMART" id="SM00487">
    <property type="entry name" value="DEXDc"/>
    <property type="match status" value="1"/>
</dbReference>
<dbReference type="InterPro" id="IPR012337">
    <property type="entry name" value="RNaseH-like_sf"/>
</dbReference>
<evidence type="ECO:0000256" key="7">
    <source>
        <dbReference type="ARBA" id="ARBA00048954"/>
    </source>
</evidence>
<keyword evidence="11" id="KW-0347">Helicase</keyword>
<dbReference type="Proteomes" id="UP000198553">
    <property type="component" value="Unassembled WGS sequence"/>
</dbReference>
<dbReference type="EMBL" id="FOBW01000006">
    <property type="protein sequence ID" value="SEM83988.1"/>
    <property type="molecule type" value="Genomic_DNA"/>
</dbReference>
<evidence type="ECO:0000313" key="12">
    <source>
        <dbReference type="Proteomes" id="UP000198553"/>
    </source>
</evidence>
<dbReference type="InterPro" id="IPR006555">
    <property type="entry name" value="ATP-dep_Helicase_C"/>
</dbReference>
<dbReference type="SMART" id="SM00491">
    <property type="entry name" value="HELICc2"/>
    <property type="match status" value="1"/>
</dbReference>
<dbReference type="NCBIfam" id="NF005981">
    <property type="entry name" value="PRK08074.1"/>
    <property type="match status" value="1"/>
</dbReference>
<dbReference type="GO" id="GO:0016887">
    <property type="term" value="F:ATP hydrolysis activity"/>
    <property type="evidence" value="ECO:0007669"/>
    <property type="project" value="RHEA"/>
</dbReference>
<dbReference type="GO" id="GO:0008408">
    <property type="term" value="F:3'-5' exonuclease activity"/>
    <property type="evidence" value="ECO:0007669"/>
    <property type="project" value="UniProtKB-UniRule"/>
</dbReference>
<evidence type="ECO:0000256" key="5">
    <source>
        <dbReference type="ARBA" id="ARBA00022839"/>
    </source>
</evidence>
<evidence type="ECO:0000259" key="10">
    <source>
        <dbReference type="PROSITE" id="PS51193"/>
    </source>
</evidence>
<evidence type="ECO:0000256" key="9">
    <source>
        <dbReference type="RuleBase" id="RU364106"/>
    </source>
</evidence>
<keyword evidence="2 8" id="KW-0540">Nuclease</keyword>
<dbReference type="InterPro" id="IPR006310">
    <property type="entry name" value="DinG"/>
</dbReference>
<keyword evidence="5 8" id="KW-0269">Exonuclease</keyword>
<dbReference type="SUPFAM" id="SSF53098">
    <property type="entry name" value="Ribonuclease H-like"/>
    <property type="match status" value="1"/>
</dbReference>
<dbReference type="InterPro" id="IPR014001">
    <property type="entry name" value="Helicase_ATP-bd"/>
</dbReference>
<dbReference type="STRING" id="930146.SAMN05192533_10694"/>
<evidence type="ECO:0000256" key="6">
    <source>
        <dbReference type="ARBA" id="ARBA00022840"/>
    </source>
</evidence>
<dbReference type="InterPro" id="IPR045028">
    <property type="entry name" value="DinG/Rad3-like"/>
</dbReference>
<evidence type="ECO:0000256" key="8">
    <source>
        <dbReference type="HAMAP-Rule" id="MF_02206"/>
    </source>
</evidence>
<feature type="domain" description="Helicase ATP-binding" evidence="10">
    <location>
        <begin position="250"/>
        <end position="524"/>
    </location>
</feature>
<dbReference type="PROSITE" id="PS51193">
    <property type="entry name" value="HELICASE_ATP_BIND_2"/>
    <property type="match status" value="1"/>
</dbReference>
<dbReference type="Gene3D" id="3.30.420.10">
    <property type="entry name" value="Ribonuclease H-like superfamily/Ribonuclease H"/>
    <property type="match status" value="1"/>
</dbReference>
<protein>
    <recommendedName>
        <fullName evidence="8 9">3'-5' exonuclease DinG</fullName>
        <ecNumber evidence="8 9">3.1.-.-</ecNumber>
    </recommendedName>
</protein>
<dbReference type="Pfam" id="PF13307">
    <property type="entry name" value="Helicase_C_2"/>
    <property type="match status" value="1"/>
</dbReference>
<name>A0A1H8BPM2_9BACI</name>
<comment type="function">
    <text evidence="8 9">3'-5' exonuclease.</text>
</comment>
<proteinExistence type="inferred from homology"/>
<dbReference type="SMART" id="SM00479">
    <property type="entry name" value="EXOIII"/>
    <property type="match status" value="1"/>
</dbReference>
<reference evidence="12" key="1">
    <citation type="submission" date="2016-10" db="EMBL/GenBank/DDBJ databases">
        <authorList>
            <person name="Varghese N."/>
            <person name="Submissions S."/>
        </authorList>
    </citation>
    <scope>NUCLEOTIDE SEQUENCE [LARGE SCALE GENOMIC DNA]</scope>
    <source>
        <strain evidence="12">B48,IBRC-M 10115,DSM 25386,CECT 8001</strain>
    </source>
</reference>
<comment type="catalytic activity">
    <reaction evidence="7">
        <text>ATP + H2O = ADP + phosphate + H(+)</text>
        <dbReference type="Rhea" id="RHEA:13065"/>
        <dbReference type="ChEBI" id="CHEBI:15377"/>
        <dbReference type="ChEBI" id="CHEBI:15378"/>
        <dbReference type="ChEBI" id="CHEBI:30616"/>
        <dbReference type="ChEBI" id="CHEBI:43474"/>
        <dbReference type="ChEBI" id="CHEBI:456216"/>
        <dbReference type="EC" id="5.6.2.3"/>
    </reaction>
</comment>
<evidence type="ECO:0000313" key="11">
    <source>
        <dbReference type="EMBL" id="SEM83988.1"/>
    </source>
</evidence>
<comment type="cofactor">
    <cofactor evidence="1">
        <name>[4Fe-4S] cluster</name>
        <dbReference type="ChEBI" id="CHEBI:49883"/>
    </cofactor>
</comment>
<evidence type="ECO:0000256" key="2">
    <source>
        <dbReference type="ARBA" id="ARBA00022722"/>
    </source>
</evidence>
<dbReference type="InterPro" id="IPR013520">
    <property type="entry name" value="Ribonucl_H"/>
</dbReference>
<feature type="short sequence motif" description="DEAH box" evidence="8">
    <location>
        <begin position="463"/>
        <end position="466"/>
    </location>
</feature>
<dbReference type="NCBIfam" id="TIGR00573">
    <property type="entry name" value="dnaq"/>
    <property type="match status" value="1"/>
</dbReference>
<dbReference type="EC" id="3.1.-.-" evidence="8 9"/>
<organism evidence="11 12">
    <name type="scientific">Mesobacillus persicus</name>
    <dbReference type="NCBI Taxonomy" id="930146"/>
    <lineage>
        <taxon>Bacteria</taxon>
        <taxon>Bacillati</taxon>
        <taxon>Bacillota</taxon>
        <taxon>Bacilli</taxon>
        <taxon>Bacillales</taxon>
        <taxon>Bacillaceae</taxon>
        <taxon>Mesobacillus</taxon>
    </lineage>
</organism>
<dbReference type="Gene3D" id="3.40.50.300">
    <property type="entry name" value="P-loop containing nucleotide triphosphate hydrolases"/>
    <property type="match status" value="2"/>
</dbReference>
<dbReference type="NCBIfam" id="TIGR01407">
    <property type="entry name" value="dinG_rel"/>
    <property type="match status" value="1"/>
</dbReference>
<dbReference type="InterPro" id="IPR036397">
    <property type="entry name" value="RNaseH_sf"/>
</dbReference>
<dbReference type="InterPro" id="IPR027417">
    <property type="entry name" value="P-loop_NTPase"/>
</dbReference>